<dbReference type="Pfam" id="PF06250">
    <property type="entry name" value="YhcG_C"/>
    <property type="match status" value="1"/>
</dbReference>
<feature type="domain" description="YhcG N-terminal" evidence="2">
    <location>
        <begin position="15"/>
        <end position="155"/>
    </location>
</feature>
<evidence type="ECO:0000259" key="1">
    <source>
        <dbReference type="Pfam" id="PF06250"/>
    </source>
</evidence>
<dbReference type="InterPro" id="IPR011856">
    <property type="entry name" value="tRNA_endonuc-like_dom_sf"/>
</dbReference>
<dbReference type="Pfam" id="PF17761">
    <property type="entry name" value="DUF1016_N"/>
    <property type="match status" value="1"/>
</dbReference>
<proteinExistence type="predicted"/>
<feature type="domain" description="YhcG PDDEXK nuclease" evidence="1">
    <location>
        <begin position="177"/>
        <end position="330"/>
    </location>
</feature>
<dbReference type="InterPro" id="IPR041527">
    <property type="entry name" value="YhcG_N"/>
</dbReference>
<evidence type="ECO:0000259" key="2">
    <source>
        <dbReference type="Pfam" id="PF17761"/>
    </source>
</evidence>
<sequence length="345" mass="40148">MPNIQITEYKEFIKKIKTKVRQAQIKASVKVNSTLLEFYWELGADIVEKQKTASWGSGFLKQMSHDLMIEFPDMKGFSKRNLELIRKWYLFYSQDNIITKQAVSQLVQIPWGHNIAIFQKNNEIKKALFYVQQTMENGWSRSVLVHQIESKLYERSGKAITNFSDTLPSSQSDLANEILKDPYNFDFLTMTKDYKERELEKALIDNVTDFLLELGSGFAFIGKQKHIQVGEHDFYIDLLFYHTQMHCFVVIELKTVDFQPEFAGKLNFYIKAVDMQIKTDRDEPTIGILLCKGKDKTLVEYSLSDIHKPMGVSEYELTHIVPDELKSSLPSIEEIEAELKNLEER</sequence>
<dbReference type="PANTHER" id="PTHR30547:SF0">
    <property type="entry name" value="BLR8175 PROTEIN"/>
    <property type="match status" value="1"/>
</dbReference>
<name>A0A1W1C3R2_9ZZZZ</name>
<dbReference type="InterPro" id="IPR053148">
    <property type="entry name" value="PD-DEXK-like_domain"/>
</dbReference>
<dbReference type="EMBL" id="FPHE01000096">
    <property type="protein sequence ID" value="SFV60374.1"/>
    <property type="molecule type" value="Genomic_DNA"/>
</dbReference>
<evidence type="ECO:0008006" key="4">
    <source>
        <dbReference type="Google" id="ProtNLM"/>
    </source>
</evidence>
<reference evidence="3" key="1">
    <citation type="submission" date="2016-10" db="EMBL/GenBank/DDBJ databases">
        <authorList>
            <person name="de Groot N.N."/>
        </authorList>
    </citation>
    <scope>NUCLEOTIDE SEQUENCE</scope>
</reference>
<dbReference type="GO" id="GO:0003676">
    <property type="term" value="F:nucleic acid binding"/>
    <property type="evidence" value="ECO:0007669"/>
    <property type="project" value="InterPro"/>
</dbReference>
<evidence type="ECO:0000313" key="3">
    <source>
        <dbReference type="EMBL" id="SFV60374.1"/>
    </source>
</evidence>
<dbReference type="Gene3D" id="3.40.1350.10">
    <property type="match status" value="1"/>
</dbReference>
<gene>
    <name evidence="3" type="ORF">MNB_SV-12-354</name>
</gene>
<dbReference type="AlphaFoldDB" id="A0A1W1C3R2"/>
<organism evidence="3">
    <name type="scientific">hydrothermal vent metagenome</name>
    <dbReference type="NCBI Taxonomy" id="652676"/>
    <lineage>
        <taxon>unclassified sequences</taxon>
        <taxon>metagenomes</taxon>
        <taxon>ecological metagenomes</taxon>
    </lineage>
</organism>
<accession>A0A1W1C3R2</accession>
<dbReference type="PANTHER" id="PTHR30547">
    <property type="entry name" value="UNCHARACTERIZED PROTEIN YHCG-RELATED"/>
    <property type="match status" value="1"/>
</dbReference>
<protein>
    <recommendedName>
        <fullName evidence="4">Cytoplasmic protein</fullName>
    </recommendedName>
</protein>
<dbReference type="InterPro" id="IPR009362">
    <property type="entry name" value="YhcG_C"/>
</dbReference>